<proteinExistence type="inferred from homology"/>
<dbReference type="SMART" id="SM00382">
    <property type="entry name" value="AAA"/>
    <property type="match status" value="2"/>
</dbReference>
<dbReference type="CDD" id="cd03257">
    <property type="entry name" value="ABC_NikE_OppD_transporters"/>
    <property type="match status" value="2"/>
</dbReference>
<dbReference type="GO" id="GO:0015833">
    <property type="term" value="P:peptide transport"/>
    <property type="evidence" value="ECO:0007669"/>
    <property type="project" value="InterPro"/>
</dbReference>
<dbReference type="GO" id="GO:0005524">
    <property type="term" value="F:ATP binding"/>
    <property type="evidence" value="ECO:0007669"/>
    <property type="project" value="UniProtKB-KW"/>
</dbReference>
<dbReference type="Pfam" id="PF08352">
    <property type="entry name" value="oligo_HPY"/>
    <property type="match status" value="2"/>
</dbReference>
<dbReference type="NCBIfam" id="NF007739">
    <property type="entry name" value="PRK10419.1"/>
    <property type="match status" value="2"/>
</dbReference>
<dbReference type="InterPro" id="IPR017871">
    <property type="entry name" value="ABC_transporter-like_CS"/>
</dbReference>
<evidence type="ECO:0000256" key="5">
    <source>
        <dbReference type="ARBA" id="ARBA00022840"/>
    </source>
</evidence>
<comment type="subcellular location">
    <subcellularLocation>
        <location evidence="1">Cell inner membrane</location>
        <topology evidence="1">Peripheral membrane protein</topology>
    </subcellularLocation>
</comment>
<dbReference type="FunFam" id="3.40.50.300:FF:000016">
    <property type="entry name" value="Oligopeptide ABC transporter ATP-binding component"/>
    <property type="match status" value="2"/>
</dbReference>
<evidence type="ECO:0000256" key="4">
    <source>
        <dbReference type="ARBA" id="ARBA00022741"/>
    </source>
</evidence>
<dbReference type="Gene3D" id="3.40.50.300">
    <property type="entry name" value="P-loop containing nucleotide triphosphate hydrolases"/>
    <property type="match status" value="2"/>
</dbReference>
<evidence type="ECO:0000313" key="8">
    <source>
        <dbReference type="Proteomes" id="UP001220964"/>
    </source>
</evidence>
<dbReference type="GO" id="GO:0055085">
    <property type="term" value="P:transmembrane transport"/>
    <property type="evidence" value="ECO:0007669"/>
    <property type="project" value="UniProtKB-ARBA"/>
</dbReference>
<dbReference type="InterPro" id="IPR003593">
    <property type="entry name" value="AAA+_ATPase"/>
</dbReference>
<dbReference type="Proteomes" id="UP001220964">
    <property type="component" value="Unassembled WGS sequence"/>
</dbReference>
<keyword evidence="8" id="KW-1185">Reference proteome</keyword>
<dbReference type="SUPFAM" id="SSF52540">
    <property type="entry name" value="P-loop containing nucleoside triphosphate hydrolases"/>
    <property type="match status" value="2"/>
</dbReference>
<organism evidence="7 8">
    <name type="scientific">Psychromarinibacter sediminicola</name>
    <dbReference type="NCBI Taxonomy" id="3033385"/>
    <lineage>
        <taxon>Bacteria</taxon>
        <taxon>Pseudomonadati</taxon>
        <taxon>Pseudomonadota</taxon>
        <taxon>Alphaproteobacteria</taxon>
        <taxon>Rhodobacterales</taxon>
        <taxon>Paracoccaceae</taxon>
        <taxon>Psychromarinibacter</taxon>
    </lineage>
</organism>
<evidence type="ECO:0000259" key="6">
    <source>
        <dbReference type="PROSITE" id="PS50893"/>
    </source>
</evidence>
<dbReference type="RefSeq" id="WP_275566565.1">
    <property type="nucleotide sequence ID" value="NZ_JARGYC010000013.1"/>
</dbReference>
<dbReference type="GO" id="GO:0016887">
    <property type="term" value="F:ATP hydrolysis activity"/>
    <property type="evidence" value="ECO:0007669"/>
    <property type="project" value="InterPro"/>
</dbReference>
<dbReference type="PROSITE" id="PS50893">
    <property type="entry name" value="ABC_TRANSPORTER_2"/>
    <property type="match status" value="2"/>
</dbReference>
<name>A0AAE3NQZ6_9RHOB</name>
<feature type="domain" description="ABC transporter" evidence="6">
    <location>
        <begin position="292"/>
        <end position="547"/>
    </location>
</feature>
<evidence type="ECO:0000256" key="1">
    <source>
        <dbReference type="ARBA" id="ARBA00004417"/>
    </source>
</evidence>
<evidence type="ECO:0000313" key="7">
    <source>
        <dbReference type="EMBL" id="MDF0600421.1"/>
    </source>
</evidence>
<dbReference type="PROSITE" id="PS00211">
    <property type="entry name" value="ABC_TRANSPORTER_1"/>
    <property type="match status" value="2"/>
</dbReference>
<comment type="caution">
    <text evidence="7">The sequence shown here is derived from an EMBL/GenBank/DDBJ whole genome shotgun (WGS) entry which is preliminary data.</text>
</comment>
<dbReference type="PANTHER" id="PTHR43776">
    <property type="entry name" value="TRANSPORT ATP-BINDING PROTEIN"/>
    <property type="match status" value="1"/>
</dbReference>
<sequence length="576" mass="63198">MTQTSENGTVLSVRDLSVDFPLQKGVLHAVRDVNLDIKRGKTLALVGESGSGKSVSARSLIQLVDSPGRIVSGKVNLFVDGTAADITAMGAKSPHIRAIRGGRIGLIFQEPMSALSPMHKIGDQIDEAIEIHLGLDKKAARKRTVELLRQVEIPNPERMADQYSFEYSGGMRQRVCIAMALACDPDILIADEPTTALDVTTQAEILDLIKRLQEQRGLAVLLITHDMGVVAEVADEVAVMQKGRIVEHGTADEIFYTPKHPYTKRLLGATLKLEHASDHKAGTYDPASEPILKIRNLSKHFGHVGGWFSRAGPSIRAVDDVSFDLHRGENLGIVGESGSGKTTLGRMIMRIIEPTSGEVIYTGSDDKDQDVLALQRKGLKKYHAAVRMIFQDPFASLNPRMTVKQIVGDPLKINNIASGRARDDRVAELLEMVGLSAEMMDRYPHAFSGGQRQRIGIARALALDPRIIIADEATSALDVSIRSQILDLLLDLQKRLDLSFIFIAHDISVVRYFCDRVLVMHKGKLVEIGEAEQVCTTPSKAYTQALISAIPNPDPRNKRMLHRTRFQSEPQAGAEA</sequence>
<reference evidence="7" key="1">
    <citation type="submission" date="2023-03" db="EMBL/GenBank/DDBJ databases">
        <title>Multiphase analysis and comparison of six strains from genera Psychromarinibacter, Lutimaribacter, and Maritimibacter, including a novel species: Psychromarinibacter sediminicola sp. nov.</title>
        <authorList>
            <person name="Wang Y.-H."/>
            <person name="Ye M.-Q."/>
            <person name="Du Z.-J."/>
        </authorList>
    </citation>
    <scope>NUCLEOTIDE SEQUENCE</scope>
    <source>
        <strain evidence="7">C21-152</strain>
    </source>
</reference>
<keyword evidence="4" id="KW-0547">Nucleotide-binding</keyword>
<gene>
    <name evidence="7" type="ORF">P1J78_06740</name>
</gene>
<keyword evidence="3" id="KW-0813">Transport</keyword>
<dbReference type="AlphaFoldDB" id="A0AAE3NQZ6"/>
<keyword evidence="5 7" id="KW-0067">ATP-binding</keyword>
<feature type="domain" description="ABC transporter" evidence="6">
    <location>
        <begin position="13"/>
        <end position="267"/>
    </location>
</feature>
<dbReference type="EMBL" id="JARGYC010000013">
    <property type="protein sequence ID" value="MDF0600421.1"/>
    <property type="molecule type" value="Genomic_DNA"/>
</dbReference>
<dbReference type="NCBIfam" id="NF008453">
    <property type="entry name" value="PRK11308.1"/>
    <property type="match status" value="2"/>
</dbReference>
<evidence type="ECO:0000256" key="3">
    <source>
        <dbReference type="ARBA" id="ARBA00022448"/>
    </source>
</evidence>
<dbReference type="Pfam" id="PF00005">
    <property type="entry name" value="ABC_tran"/>
    <property type="match status" value="2"/>
</dbReference>
<dbReference type="InterPro" id="IPR050319">
    <property type="entry name" value="ABC_transp_ATP-bind"/>
</dbReference>
<dbReference type="InterPro" id="IPR027417">
    <property type="entry name" value="P-loop_NTPase"/>
</dbReference>
<accession>A0AAE3NQZ6</accession>
<dbReference type="GO" id="GO:0005886">
    <property type="term" value="C:plasma membrane"/>
    <property type="evidence" value="ECO:0007669"/>
    <property type="project" value="UniProtKB-SubCell"/>
</dbReference>
<protein>
    <submittedName>
        <fullName evidence="7">ABC transporter ATP-binding protein</fullName>
    </submittedName>
</protein>
<dbReference type="PANTHER" id="PTHR43776:SF7">
    <property type="entry name" value="D,D-DIPEPTIDE TRANSPORT ATP-BINDING PROTEIN DDPF-RELATED"/>
    <property type="match status" value="1"/>
</dbReference>
<comment type="similarity">
    <text evidence="2">Belongs to the ABC transporter superfamily.</text>
</comment>
<dbReference type="InterPro" id="IPR013563">
    <property type="entry name" value="Oligopep_ABC_C"/>
</dbReference>
<dbReference type="InterPro" id="IPR003439">
    <property type="entry name" value="ABC_transporter-like_ATP-bd"/>
</dbReference>
<evidence type="ECO:0000256" key="2">
    <source>
        <dbReference type="ARBA" id="ARBA00005417"/>
    </source>
</evidence>